<protein>
    <submittedName>
        <fullName evidence="1">Uncharacterized protein</fullName>
    </submittedName>
</protein>
<dbReference type="EMBL" id="FWFK01000005">
    <property type="protein sequence ID" value="SLN61401.1"/>
    <property type="molecule type" value="Genomic_DNA"/>
</dbReference>
<reference evidence="1 2" key="1">
    <citation type="submission" date="2017-03" db="EMBL/GenBank/DDBJ databases">
        <authorList>
            <person name="Afonso C.L."/>
            <person name="Miller P.J."/>
            <person name="Scott M.A."/>
            <person name="Spackman E."/>
            <person name="Goraichik I."/>
            <person name="Dimitrov K.M."/>
            <person name="Suarez D.L."/>
            <person name="Swayne D.E."/>
        </authorList>
    </citation>
    <scope>NUCLEOTIDE SEQUENCE [LARGE SCALE GENOMIC DNA]</scope>
    <source>
        <strain evidence="1 2">CECT 8625</strain>
    </source>
</reference>
<organism evidence="1 2">
    <name type="scientific">Roseivivax jejudonensis</name>
    <dbReference type="NCBI Taxonomy" id="1529041"/>
    <lineage>
        <taxon>Bacteria</taxon>
        <taxon>Pseudomonadati</taxon>
        <taxon>Pseudomonadota</taxon>
        <taxon>Alphaproteobacteria</taxon>
        <taxon>Rhodobacterales</taxon>
        <taxon>Roseobacteraceae</taxon>
        <taxon>Roseivivax</taxon>
    </lineage>
</organism>
<sequence length="65" mass="7512">MTAIADHENLFNVKRHVMRDVHDGHVPGCLFGGQSGWYRNRDALNWRERRRKSEIGAAPGKNVQR</sequence>
<accession>A0A1X6ZUB9</accession>
<evidence type="ECO:0000313" key="1">
    <source>
        <dbReference type="EMBL" id="SLN61401.1"/>
    </source>
</evidence>
<dbReference type="RefSeq" id="WP_085792781.1">
    <property type="nucleotide sequence ID" value="NZ_FWFK01000005.1"/>
</dbReference>
<proteinExistence type="predicted"/>
<evidence type="ECO:0000313" key="2">
    <source>
        <dbReference type="Proteomes" id="UP000193570"/>
    </source>
</evidence>
<name>A0A1X6ZUB9_9RHOB</name>
<dbReference type="AlphaFoldDB" id="A0A1X6ZUB9"/>
<dbReference type="Proteomes" id="UP000193570">
    <property type="component" value="Unassembled WGS sequence"/>
</dbReference>
<gene>
    <name evidence="1" type="ORF">ROJ8625_03129</name>
</gene>
<keyword evidence="2" id="KW-1185">Reference proteome</keyword>